<dbReference type="AlphaFoldDB" id="A0A544TK20"/>
<accession>A0A544TK20</accession>
<sequence>MISVVKEVNTIHYLDIGQGEPVVLIHGLGSLKESWENQYELSSNYRLIIPDLRGHGESEEYDNISISVFAQDILSLLASLGIEKAHFCGLSMGGLVVQEIYCQNNKIVQSMVLSNTFSYAPTCLGQLTVMKGARNLHSSTSDEYTTYTAEKCLYRKEPSLINAAKKMFLIKKTPYIASSFSAIKSNYLPILPFVRVPTLIVGGQYDEINPLFSVFQTKWFMPQAELAILGNCGHLPILEKKNEYNHLLTRFFHKYQENAL</sequence>
<feature type="domain" description="AB hydrolase-1" evidence="2">
    <location>
        <begin position="21"/>
        <end position="240"/>
    </location>
</feature>
<dbReference type="GO" id="GO:0016020">
    <property type="term" value="C:membrane"/>
    <property type="evidence" value="ECO:0007669"/>
    <property type="project" value="TreeGrafter"/>
</dbReference>
<dbReference type="Proteomes" id="UP000318937">
    <property type="component" value="Unassembled WGS sequence"/>
</dbReference>
<dbReference type="PANTHER" id="PTHR43798">
    <property type="entry name" value="MONOACYLGLYCEROL LIPASE"/>
    <property type="match status" value="1"/>
</dbReference>
<protein>
    <submittedName>
        <fullName evidence="3">Alpha/beta hydrolase</fullName>
    </submittedName>
</protein>
<dbReference type="GO" id="GO:0016787">
    <property type="term" value="F:hydrolase activity"/>
    <property type="evidence" value="ECO:0007669"/>
    <property type="project" value="UniProtKB-KW"/>
</dbReference>
<proteinExistence type="predicted"/>
<dbReference type="EMBL" id="VDGG01000006">
    <property type="protein sequence ID" value="TQR17753.1"/>
    <property type="molecule type" value="Genomic_DNA"/>
</dbReference>
<dbReference type="InterPro" id="IPR029058">
    <property type="entry name" value="AB_hydrolase_fold"/>
</dbReference>
<reference evidence="3 4" key="1">
    <citation type="submission" date="2019-05" db="EMBL/GenBank/DDBJ databases">
        <title>Psychrobacillus vulpis sp. nov., a new species isolated from feces of a red fox that inhabits in The Tablas de Daimiel Natural Park, Albacete, Spain.</title>
        <authorList>
            <person name="Rodriguez M."/>
            <person name="Reina J.C."/>
            <person name="Bejar V."/>
            <person name="Llamas I."/>
        </authorList>
    </citation>
    <scope>NUCLEOTIDE SEQUENCE [LARGE SCALE GENOMIC DNA]</scope>
    <source>
        <strain evidence="3 4">NHI-2</strain>
    </source>
</reference>
<gene>
    <name evidence="3" type="ORF">FG383_04075</name>
</gene>
<dbReference type="InterPro" id="IPR050266">
    <property type="entry name" value="AB_hydrolase_sf"/>
</dbReference>
<dbReference type="Gene3D" id="3.40.50.1820">
    <property type="entry name" value="alpha/beta hydrolase"/>
    <property type="match status" value="1"/>
</dbReference>
<dbReference type="Pfam" id="PF00561">
    <property type="entry name" value="Abhydrolase_1"/>
    <property type="match status" value="1"/>
</dbReference>
<comment type="caution">
    <text evidence="3">The sequence shown here is derived from an EMBL/GenBank/DDBJ whole genome shotgun (WGS) entry which is preliminary data.</text>
</comment>
<evidence type="ECO:0000259" key="2">
    <source>
        <dbReference type="Pfam" id="PF00561"/>
    </source>
</evidence>
<dbReference type="InterPro" id="IPR000073">
    <property type="entry name" value="AB_hydrolase_1"/>
</dbReference>
<keyword evidence="4" id="KW-1185">Reference proteome</keyword>
<evidence type="ECO:0000313" key="4">
    <source>
        <dbReference type="Proteomes" id="UP000318937"/>
    </source>
</evidence>
<evidence type="ECO:0000256" key="1">
    <source>
        <dbReference type="ARBA" id="ARBA00022801"/>
    </source>
</evidence>
<dbReference type="OrthoDB" id="6191536at2"/>
<dbReference type="SUPFAM" id="SSF53474">
    <property type="entry name" value="alpha/beta-Hydrolases"/>
    <property type="match status" value="1"/>
</dbReference>
<keyword evidence="1 3" id="KW-0378">Hydrolase</keyword>
<dbReference type="PRINTS" id="PR00111">
    <property type="entry name" value="ABHYDROLASE"/>
</dbReference>
<organism evidence="3 4">
    <name type="scientific">Psychrobacillus soli</name>
    <dbReference type="NCBI Taxonomy" id="1543965"/>
    <lineage>
        <taxon>Bacteria</taxon>
        <taxon>Bacillati</taxon>
        <taxon>Bacillota</taxon>
        <taxon>Bacilli</taxon>
        <taxon>Bacillales</taxon>
        <taxon>Bacillaceae</taxon>
        <taxon>Psychrobacillus</taxon>
    </lineage>
</organism>
<dbReference type="PANTHER" id="PTHR43798:SF31">
    <property type="entry name" value="AB HYDROLASE SUPERFAMILY PROTEIN YCLE"/>
    <property type="match status" value="1"/>
</dbReference>
<evidence type="ECO:0000313" key="3">
    <source>
        <dbReference type="EMBL" id="TQR17753.1"/>
    </source>
</evidence>
<name>A0A544TK20_9BACI</name>